<dbReference type="EMBL" id="QLNP01000062">
    <property type="protein sequence ID" value="RAM38340.1"/>
    <property type="molecule type" value="Genomic_DNA"/>
</dbReference>
<dbReference type="Gene3D" id="1.10.260.40">
    <property type="entry name" value="lambda repressor-like DNA-binding domains"/>
    <property type="match status" value="1"/>
</dbReference>
<dbReference type="InterPro" id="IPR028082">
    <property type="entry name" value="Peripla_BP_I"/>
</dbReference>
<reference evidence="5 6" key="1">
    <citation type="submission" date="2018-04" db="EMBL/GenBank/DDBJ databases">
        <title>Bacteria isolated from cave deposits of Manipur.</title>
        <authorList>
            <person name="Sahoo D."/>
            <person name="Sarangthem I."/>
            <person name="Nandeibam J."/>
        </authorList>
    </citation>
    <scope>NUCLEOTIDE SEQUENCE [LARGE SCALE GENOMIC DNA]</scope>
    <source>
        <strain evidence="6">mrc11</strain>
    </source>
</reference>
<dbReference type="GO" id="GO:0000976">
    <property type="term" value="F:transcription cis-regulatory region binding"/>
    <property type="evidence" value="ECO:0007669"/>
    <property type="project" value="TreeGrafter"/>
</dbReference>
<organism evidence="5 6">
    <name type="scientific">Arthrobacter globiformis</name>
    <dbReference type="NCBI Taxonomy" id="1665"/>
    <lineage>
        <taxon>Bacteria</taxon>
        <taxon>Bacillati</taxon>
        <taxon>Actinomycetota</taxon>
        <taxon>Actinomycetes</taxon>
        <taxon>Micrococcales</taxon>
        <taxon>Micrococcaceae</taxon>
        <taxon>Arthrobacter</taxon>
    </lineage>
</organism>
<name>A0A328HM87_ARTGO</name>
<accession>A0A328HM87</accession>
<comment type="caution">
    <text evidence="5">The sequence shown here is derived from an EMBL/GenBank/DDBJ whole genome shotgun (WGS) entry which is preliminary data.</text>
</comment>
<evidence type="ECO:0000313" key="5">
    <source>
        <dbReference type="EMBL" id="RAM38340.1"/>
    </source>
</evidence>
<dbReference type="Proteomes" id="UP000249166">
    <property type="component" value="Unassembled WGS sequence"/>
</dbReference>
<dbReference type="CDD" id="cd01392">
    <property type="entry name" value="HTH_LacI"/>
    <property type="match status" value="1"/>
</dbReference>
<dbReference type="Pfam" id="PF13377">
    <property type="entry name" value="Peripla_BP_3"/>
    <property type="match status" value="1"/>
</dbReference>
<proteinExistence type="predicted"/>
<keyword evidence="3" id="KW-0804">Transcription</keyword>
<dbReference type="PANTHER" id="PTHR30146:SF153">
    <property type="entry name" value="LACTOSE OPERON REPRESSOR"/>
    <property type="match status" value="1"/>
</dbReference>
<dbReference type="SUPFAM" id="SSF53822">
    <property type="entry name" value="Periplasmic binding protein-like I"/>
    <property type="match status" value="1"/>
</dbReference>
<dbReference type="PROSITE" id="PS50932">
    <property type="entry name" value="HTH_LACI_2"/>
    <property type="match status" value="1"/>
</dbReference>
<evidence type="ECO:0000259" key="4">
    <source>
        <dbReference type="PROSITE" id="PS50932"/>
    </source>
</evidence>
<dbReference type="InterPro" id="IPR010982">
    <property type="entry name" value="Lambda_DNA-bd_dom_sf"/>
</dbReference>
<dbReference type="PANTHER" id="PTHR30146">
    <property type="entry name" value="LACI-RELATED TRANSCRIPTIONAL REPRESSOR"/>
    <property type="match status" value="1"/>
</dbReference>
<keyword evidence="2" id="KW-0238">DNA-binding</keyword>
<keyword evidence="1" id="KW-0805">Transcription regulation</keyword>
<evidence type="ECO:0000313" key="6">
    <source>
        <dbReference type="Proteomes" id="UP000249166"/>
    </source>
</evidence>
<dbReference type="GO" id="GO:0003700">
    <property type="term" value="F:DNA-binding transcription factor activity"/>
    <property type="evidence" value="ECO:0007669"/>
    <property type="project" value="TreeGrafter"/>
</dbReference>
<evidence type="ECO:0000256" key="3">
    <source>
        <dbReference type="ARBA" id="ARBA00023163"/>
    </source>
</evidence>
<dbReference type="SUPFAM" id="SSF47413">
    <property type="entry name" value="lambda repressor-like DNA-binding domains"/>
    <property type="match status" value="1"/>
</dbReference>
<evidence type="ECO:0000256" key="1">
    <source>
        <dbReference type="ARBA" id="ARBA00023015"/>
    </source>
</evidence>
<evidence type="ECO:0000256" key="2">
    <source>
        <dbReference type="ARBA" id="ARBA00023125"/>
    </source>
</evidence>
<dbReference type="InterPro" id="IPR000843">
    <property type="entry name" value="HTH_LacI"/>
</dbReference>
<sequence>MSLEYNRVDDDARSCVSGLRQRPEGRYSRRCCFLAAVDKPATSADVAKLSNVSRTTVSYILNNVPGRHISTATRDRVLAAAEQLGYTPHAAARALRAGRNQLVLALVPDWDMGPTFSAGMEALNRLLADRGYILVIHSHSDTVRPLTALWSEVRPAIVMVFGSLKDEHSKALRTAGIKYTDARMFEYLSGISRLQSEHLWRSGHRTLGYLQPSHYVPRDILEFRRAGVNEFCAEYGLASPRQFTLDYGLKSVQQLQEEWFESKDPVTGVIAHTDELAAFVWTASSADFTPGANALIGTGDRPIARLGLTTVGFDFDKVAFFWAENALAALENRSPSEHLEYPGWIVHRQTA</sequence>
<gene>
    <name evidence="5" type="ORF">DBZ45_04855</name>
</gene>
<protein>
    <submittedName>
        <fullName evidence="5">LacI family transcriptional regulator</fullName>
    </submittedName>
</protein>
<dbReference type="SMART" id="SM00354">
    <property type="entry name" value="HTH_LACI"/>
    <property type="match status" value="1"/>
</dbReference>
<dbReference type="Gene3D" id="3.40.50.2300">
    <property type="match status" value="2"/>
</dbReference>
<dbReference type="InterPro" id="IPR046335">
    <property type="entry name" value="LacI/GalR-like_sensor"/>
</dbReference>
<dbReference type="Pfam" id="PF00356">
    <property type="entry name" value="LacI"/>
    <property type="match status" value="1"/>
</dbReference>
<dbReference type="AlphaFoldDB" id="A0A328HM87"/>
<dbReference type="OrthoDB" id="3288692at2"/>
<feature type="domain" description="HTH lacI-type" evidence="4">
    <location>
        <begin position="41"/>
        <end position="97"/>
    </location>
</feature>